<dbReference type="EMBL" id="MU001903">
    <property type="protein sequence ID" value="KAF2794082.1"/>
    <property type="molecule type" value="Genomic_DNA"/>
</dbReference>
<evidence type="ECO:0000256" key="5">
    <source>
        <dbReference type="ARBA" id="ARBA00038359"/>
    </source>
</evidence>
<keyword evidence="2 6" id="KW-0812">Transmembrane</keyword>
<comment type="similarity">
    <text evidence="5">Belongs to the SAT4 family.</text>
</comment>
<comment type="subcellular location">
    <subcellularLocation>
        <location evidence="1">Membrane</location>
        <topology evidence="1">Multi-pass membrane protein</topology>
    </subcellularLocation>
</comment>
<gene>
    <name evidence="8" type="ORF">K505DRAFT_304595</name>
</gene>
<organism evidence="8 9">
    <name type="scientific">Melanomma pulvis-pyrius CBS 109.77</name>
    <dbReference type="NCBI Taxonomy" id="1314802"/>
    <lineage>
        <taxon>Eukaryota</taxon>
        <taxon>Fungi</taxon>
        <taxon>Dikarya</taxon>
        <taxon>Ascomycota</taxon>
        <taxon>Pezizomycotina</taxon>
        <taxon>Dothideomycetes</taxon>
        <taxon>Pleosporomycetidae</taxon>
        <taxon>Pleosporales</taxon>
        <taxon>Melanommataceae</taxon>
        <taxon>Melanomma</taxon>
    </lineage>
</organism>
<evidence type="ECO:0000256" key="1">
    <source>
        <dbReference type="ARBA" id="ARBA00004141"/>
    </source>
</evidence>
<feature type="transmembrane region" description="Helical" evidence="6">
    <location>
        <begin position="16"/>
        <end position="39"/>
    </location>
</feature>
<dbReference type="AlphaFoldDB" id="A0A6A6XCB1"/>
<feature type="transmembrane region" description="Helical" evidence="6">
    <location>
        <begin position="206"/>
        <end position="226"/>
    </location>
</feature>
<dbReference type="GO" id="GO:0016020">
    <property type="term" value="C:membrane"/>
    <property type="evidence" value="ECO:0007669"/>
    <property type="project" value="UniProtKB-SubCell"/>
</dbReference>
<feature type="transmembrane region" description="Helical" evidence="6">
    <location>
        <begin position="246"/>
        <end position="265"/>
    </location>
</feature>
<evidence type="ECO:0000313" key="8">
    <source>
        <dbReference type="EMBL" id="KAF2794082.1"/>
    </source>
</evidence>
<dbReference type="PANTHER" id="PTHR33048">
    <property type="entry name" value="PTH11-LIKE INTEGRAL MEMBRANE PROTEIN (AFU_ORTHOLOGUE AFUA_5G11245)"/>
    <property type="match status" value="1"/>
</dbReference>
<evidence type="ECO:0000256" key="2">
    <source>
        <dbReference type="ARBA" id="ARBA00022692"/>
    </source>
</evidence>
<reference evidence="8" key="1">
    <citation type="journal article" date="2020" name="Stud. Mycol.">
        <title>101 Dothideomycetes genomes: a test case for predicting lifestyles and emergence of pathogens.</title>
        <authorList>
            <person name="Haridas S."/>
            <person name="Albert R."/>
            <person name="Binder M."/>
            <person name="Bloem J."/>
            <person name="Labutti K."/>
            <person name="Salamov A."/>
            <person name="Andreopoulos B."/>
            <person name="Baker S."/>
            <person name="Barry K."/>
            <person name="Bills G."/>
            <person name="Bluhm B."/>
            <person name="Cannon C."/>
            <person name="Castanera R."/>
            <person name="Culley D."/>
            <person name="Daum C."/>
            <person name="Ezra D."/>
            <person name="Gonzalez J."/>
            <person name="Henrissat B."/>
            <person name="Kuo A."/>
            <person name="Liang C."/>
            <person name="Lipzen A."/>
            <person name="Lutzoni F."/>
            <person name="Magnuson J."/>
            <person name="Mondo S."/>
            <person name="Nolan M."/>
            <person name="Ohm R."/>
            <person name="Pangilinan J."/>
            <person name="Park H.-J."/>
            <person name="Ramirez L."/>
            <person name="Alfaro M."/>
            <person name="Sun H."/>
            <person name="Tritt A."/>
            <person name="Yoshinaga Y."/>
            <person name="Zwiers L.-H."/>
            <person name="Turgeon B."/>
            <person name="Goodwin S."/>
            <person name="Spatafora J."/>
            <person name="Crous P."/>
            <person name="Grigoriev I."/>
        </authorList>
    </citation>
    <scope>NUCLEOTIDE SEQUENCE</scope>
    <source>
        <strain evidence="8">CBS 109.77</strain>
    </source>
</reference>
<dbReference type="OrthoDB" id="444631at2759"/>
<dbReference type="Proteomes" id="UP000799757">
    <property type="component" value="Unassembled WGS sequence"/>
</dbReference>
<evidence type="ECO:0000256" key="3">
    <source>
        <dbReference type="ARBA" id="ARBA00022989"/>
    </source>
</evidence>
<sequence>MATADDAAYEAESQAALINCLAIIFVVFSTVSVALRVYTRKQILNAVGPDDISIVIAQALAIVCSVTTVMEVHWGLSRHTKFVDPVDATRQLKCLYANIMIYNAAQILTKVSFLIQYRRLFPGPKIQKICLYLLLFIVAWGIIQEFIVGFSCTPLTAFVPSMAGKCIYTLPVWYLTSCMNIVTDFMVFIIPVVPVLKLQMRTRQKVLLLGLFCLGFFTCAISLIRLSTLHKGIHTTDPFWDNAPAAYWSVVELNCGIMCACLPTLRPLIQKAIPNFWSTRNGSGRTGTIGSHGLSAYRKQTSRGGTDDGIYVQKEVELHSTTELRSAAAGYPPSIEDTGISNTYITGQSKGKE</sequence>
<dbReference type="InterPro" id="IPR052337">
    <property type="entry name" value="SAT4-like"/>
</dbReference>
<evidence type="ECO:0000256" key="4">
    <source>
        <dbReference type="ARBA" id="ARBA00023136"/>
    </source>
</evidence>
<feature type="domain" description="Rhodopsin" evidence="7">
    <location>
        <begin position="35"/>
        <end position="271"/>
    </location>
</feature>
<evidence type="ECO:0000256" key="6">
    <source>
        <dbReference type="SAM" id="Phobius"/>
    </source>
</evidence>
<dbReference type="InterPro" id="IPR049326">
    <property type="entry name" value="Rhodopsin_dom_fungi"/>
</dbReference>
<evidence type="ECO:0000313" key="9">
    <source>
        <dbReference type="Proteomes" id="UP000799757"/>
    </source>
</evidence>
<proteinExistence type="inferred from homology"/>
<feature type="transmembrane region" description="Helical" evidence="6">
    <location>
        <begin position="51"/>
        <end position="75"/>
    </location>
</feature>
<dbReference type="PANTHER" id="PTHR33048:SF47">
    <property type="entry name" value="INTEGRAL MEMBRANE PROTEIN-RELATED"/>
    <property type="match status" value="1"/>
</dbReference>
<dbReference type="Pfam" id="PF20684">
    <property type="entry name" value="Fung_rhodopsin"/>
    <property type="match status" value="1"/>
</dbReference>
<accession>A0A6A6XCB1</accession>
<evidence type="ECO:0000259" key="7">
    <source>
        <dbReference type="Pfam" id="PF20684"/>
    </source>
</evidence>
<keyword evidence="9" id="KW-1185">Reference proteome</keyword>
<keyword evidence="4 6" id="KW-0472">Membrane</keyword>
<protein>
    <recommendedName>
        <fullName evidence="7">Rhodopsin domain-containing protein</fullName>
    </recommendedName>
</protein>
<keyword evidence="3 6" id="KW-1133">Transmembrane helix</keyword>
<feature type="transmembrane region" description="Helical" evidence="6">
    <location>
        <begin position="95"/>
        <end position="117"/>
    </location>
</feature>
<feature type="transmembrane region" description="Helical" evidence="6">
    <location>
        <begin position="129"/>
        <end position="151"/>
    </location>
</feature>
<feature type="transmembrane region" description="Helical" evidence="6">
    <location>
        <begin position="171"/>
        <end position="194"/>
    </location>
</feature>
<name>A0A6A6XCB1_9PLEO</name>